<gene>
    <name evidence="1" type="ORF">Adu01nite_44350</name>
</gene>
<sequence length="198" mass="20946">MTVRVAVVGHLPMYARGLAATLADHGHPVDIPADVLAWARQAGDPVVFLTLAHESDWARLASLTKARADAVIVGVVADPGVRDLVRAVASGAVGVMPLDADPAAVGETLRAALGGRSLLPTDMLRALVSGSAGDDRPVTEAEVRWLRELADGTTVARLAEQAGYSERMMFRLLSGLYTRLGATNRTSALMRARDEGWL</sequence>
<accession>A0ABQ3YZX8</accession>
<dbReference type="SUPFAM" id="SSF46894">
    <property type="entry name" value="C-terminal effector domain of the bipartite response regulators"/>
    <property type="match status" value="1"/>
</dbReference>
<dbReference type="SUPFAM" id="SSF52172">
    <property type="entry name" value="CheY-like"/>
    <property type="match status" value="1"/>
</dbReference>
<organism evidence="1 2">
    <name type="scientific">Paractinoplanes durhamensis</name>
    <dbReference type="NCBI Taxonomy" id="113563"/>
    <lineage>
        <taxon>Bacteria</taxon>
        <taxon>Bacillati</taxon>
        <taxon>Actinomycetota</taxon>
        <taxon>Actinomycetes</taxon>
        <taxon>Micromonosporales</taxon>
        <taxon>Micromonosporaceae</taxon>
        <taxon>Paractinoplanes</taxon>
    </lineage>
</organism>
<comment type="caution">
    <text evidence="1">The sequence shown here is derived from an EMBL/GenBank/DDBJ whole genome shotgun (WGS) entry which is preliminary data.</text>
</comment>
<proteinExistence type="predicted"/>
<evidence type="ECO:0000313" key="2">
    <source>
        <dbReference type="Proteomes" id="UP000637628"/>
    </source>
</evidence>
<dbReference type="Gene3D" id="3.40.50.2300">
    <property type="match status" value="1"/>
</dbReference>
<evidence type="ECO:0000313" key="1">
    <source>
        <dbReference type="EMBL" id="GIE03085.1"/>
    </source>
</evidence>
<dbReference type="EMBL" id="BOML01000035">
    <property type="protein sequence ID" value="GIE03085.1"/>
    <property type="molecule type" value="Genomic_DNA"/>
</dbReference>
<protein>
    <submittedName>
        <fullName evidence="1">Uncharacterized protein</fullName>
    </submittedName>
</protein>
<dbReference type="InterPro" id="IPR016032">
    <property type="entry name" value="Sig_transdc_resp-reg_C-effctor"/>
</dbReference>
<reference evidence="1 2" key="1">
    <citation type="submission" date="2021-01" db="EMBL/GenBank/DDBJ databases">
        <title>Whole genome shotgun sequence of Actinoplanes durhamensis NBRC 14914.</title>
        <authorList>
            <person name="Komaki H."/>
            <person name="Tamura T."/>
        </authorList>
    </citation>
    <scope>NUCLEOTIDE SEQUENCE [LARGE SCALE GENOMIC DNA]</scope>
    <source>
        <strain evidence="1 2">NBRC 14914</strain>
    </source>
</reference>
<name>A0ABQ3YZX8_9ACTN</name>
<dbReference type="RefSeq" id="WP_203728799.1">
    <property type="nucleotide sequence ID" value="NZ_BAAATX010000010.1"/>
</dbReference>
<keyword evidence="2" id="KW-1185">Reference proteome</keyword>
<dbReference type="Proteomes" id="UP000637628">
    <property type="component" value="Unassembled WGS sequence"/>
</dbReference>
<dbReference type="InterPro" id="IPR011006">
    <property type="entry name" value="CheY-like_superfamily"/>
</dbReference>